<protein>
    <recommendedName>
        <fullName evidence="4">Lipocalin-like domain-containing protein</fullName>
    </recommendedName>
</protein>
<dbReference type="RefSeq" id="WP_345689238.1">
    <property type="nucleotide sequence ID" value="NZ_BAABRO010000030.1"/>
</dbReference>
<name>A0ABP9W1Q7_9BACT</name>
<reference evidence="2 3" key="1">
    <citation type="submission" date="2024-02" db="EMBL/GenBank/DDBJ databases">
        <title>Rhodopirellula caenicola NBRC 110016.</title>
        <authorList>
            <person name="Ichikawa N."/>
            <person name="Katano-Makiyama Y."/>
            <person name="Hidaka K."/>
        </authorList>
    </citation>
    <scope>NUCLEOTIDE SEQUENCE [LARGE SCALE GENOMIC DNA]</scope>
    <source>
        <strain evidence="2 3">NBRC 110016</strain>
    </source>
</reference>
<dbReference type="Proteomes" id="UP001416858">
    <property type="component" value="Unassembled WGS sequence"/>
</dbReference>
<comment type="caution">
    <text evidence="2">The sequence shown here is derived from an EMBL/GenBank/DDBJ whole genome shotgun (WGS) entry which is preliminary data.</text>
</comment>
<proteinExistence type="predicted"/>
<keyword evidence="1" id="KW-0472">Membrane</keyword>
<evidence type="ECO:0008006" key="4">
    <source>
        <dbReference type="Google" id="ProtNLM"/>
    </source>
</evidence>
<accession>A0ABP9W1Q7</accession>
<organism evidence="2 3">
    <name type="scientific">Novipirellula caenicola</name>
    <dbReference type="NCBI Taxonomy" id="1536901"/>
    <lineage>
        <taxon>Bacteria</taxon>
        <taxon>Pseudomonadati</taxon>
        <taxon>Planctomycetota</taxon>
        <taxon>Planctomycetia</taxon>
        <taxon>Pirellulales</taxon>
        <taxon>Pirellulaceae</taxon>
        <taxon>Novipirellula</taxon>
    </lineage>
</organism>
<keyword evidence="1" id="KW-0812">Transmembrane</keyword>
<evidence type="ECO:0000313" key="3">
    <source>
        <dbReference type="Proteomes" id="UP001416858"/>
    </source>
</evidence>
<sequence>MDYPPIVNYLLGAAFTALLVYWQVLRGKNQKSKPIENRKRIAPTIADLQGQWKVVSFGQNGGKAPFFIPWLVKARLVVEGDRFIKLMGDRTIDSGRLVISTDGDHATFDEYSDAGDDSDNVHLGIIRWVGNKIEHLQGNAGGDRPTGFPYSKDSMCGYAMMKRK</sequence>
<evidence type="ECO:0000256" key="1">
    <source>
        <dbReference type="SAM" id="Phobius"/>
    </source>
</evidence>
<keyword evidence="3" id="KW-1185">Reference proteome</keyword>
<evidence type="ECO:0000313" key="2">
    <source>
        <dbReference type="EMBL" id="GAA5510921.1"/>
    </source>
</evidence>
<gene>
    <name evidence="2" type="ORF">Rcae01_06433</name>
</gene>
<dbReference type="EMBL" id="BAABRO010000030">
    <property type="protein sequence ID" value="GAA5510921.1"/>
    <property type="molecule type" value="Genomic_DNA"/>
</dbReference>
<feature type="transmembrane region" description="Helical" evidence="1">
    <location>
        <begin position="6"/>
        <end position="25"/>
    </location>
</feature>
<keyword evidence="1" id="KW-1133">Transmembrane helix</keyword>